<feature type="region of interest" description="Disordered" evidence="1">
    <location>
        <begin position="152"/>
        <end position="181"/>
    </location>
</feature>
<comment type="caution">
    <text evidence="2">The sequence shown here is derived from an EMBL/GenBank/DDBJ whole genome shotgun (WGS) entry which is preliminary data.</text>
</comment>
<feature type="region of interest" description="Disordered" evidence="1">
    <location>
        <begin position="232"/>
        <end position="251"/>
    </location>
</feature>
<dbReference type="AlphaFoldDB" id="A0A7J6VAA6"/>
<feature type="compositionally biased region" description="Low complexity" evidence="1">
    <location>
        <begin position="165"/>
        <end position="181"/>
    </location>
</feature>
<evidence type="ECO:0000313" key="3">
    <source>
        <dbReference type="Proteomes" id="UP000554482"/>
    </source>
</evidence>
<sequence length="433" mass="48911">MDNNIVSIVEDRISKKYAIWMLREYGVKESWTKLYTIGTFEWSSSSYPCKISNNVRYVFVMKLLKTYMNELDLYNIATKETKNLHVRDNSHLVQFVEYNESLLSIKRDKSSGAPDQWRRVVEGITRGSPTQNRGNQAQVHAAEITQSNRFQALQESDMRSPAHAQCSPRPQSPIQPQIQAQVQNTTQNPNVPLDLERSSQSIYHSQATPSRSNSGPNLNLGWGHSLVLSKRLLGPTPSHSRKRKPRNGKNRNLAVQALNQLQETEHMGTHVQQVSILQRNDPLPSLNQPTLVENSTPAVSFSEASNDRFFHENCRIGLGELENSSSTSNSCPPGFGEANYNLKSADLMSQLLDDCCKVRSGSELNKWISNVVRDLASKMGVTSIHGKDAIEKFFFELGTRHLKAKRVVELNEDEQERLGYANSNDVLRELNLT</sequence>
<name>A0A7J6VAA6_THATH</name>
<organism evidence="2 3">
    <name type="scientific">Thalictrum thalictroides</name>
    <name type="common">Rue-anemone</name>
    <name type="synonym">Anemone thalictroides</name>
    <dbReference type="NCBI Taxonomy" id="46969"/>
    <lineage>
        <taxon>Eukaryota</taxon>
        <taxon>Viridiplantae</taxon>
        <taxon>Streptophyta</taxon>
        <taxon>Embryophyta</taxon>
        <taxon>Tracheophyta</taxon>
        <taxon>Spermatophyta</taxon>
        <taxon>Magnoliopsida</taxon>
        <taxon>Ranunculales</taxon>
        <taxon>Ranunculaceae</taxon>
        <taxon>Thalictroideae</taxon>
        <taxon>Thalictrum</taxon>
    </lineage>
</organism>
<evidence type="ECO:0000256" key="1">
    <source>
        <dbReference type="SAM" id="MobiDB-lite"/>
    </source>
</evidence>
<dbReference type="EMBL" id="JABWDY010035448">
    <property type="protein sequence ID" value="KAF5181989.1"/>
    <property type="molecule type" value="Genomic_DNA"/>
</dbReference>
<keyword evidence="3" id="KW-1185">Reference proteome</keyword>
<protein>
    <submittedName>
        <fullName evidence="2">Uncharacterized protein</fullName>
    </submittedName>
</protein>
<accession>A0A7J6VAA6</accession>
<dbReference type="Proteomes" id="UP000554482">
    <property type="component" value="Unassembled WGS sequence"/>
</dbReference>
<gene>
    <name evidence="2" type="ORF">FRX31_028424</name>
</gene>
<reference evidence="2 3" key="1">
    <citation type="submission" date="2020-06" db="EMBL/GenBank/DDBJ databases">
        <title>Transcriptomic and genomic resources for Thalictrum thalictroides and T. hernandezii: Facilitating candidate gene discovery in an emerging model plant lineage.</title>
        <authorList>
            <person name="Arias T."/>
            <person name="Riano-Pachon D.M."/>
            <person name="Di Stilio V.S."/>
        </authorList>
    </citation>
    <scope>NUCLEOTIDE SEQUENCE [LARGE SCALE GENOMIC DNA]</scope>
    <source>
        <strain evidence="3">cv. WT478/WT964</strain>
        <tissue evidence="2">Leaves</tissue>
    </source>
</reference>
<evidence type="ECO:0000313" key="2">
    <source>
        <dbReference type="EMBL" id="KAF5181989.1"/>
    </source>
</evidence>
<feature type="compositionally biased region" description="Basic residues" evidence="1">
    <location>
        <begin position="239"/>
        <end position="249"/>
    </location>
</feature>
<proteinExistence type="predicted"/>